<evidence type="ECO:0000313" key="1">
    <source>
        <dbReference type="EMBL" id="AET32170.1"/>
    </source>
</evidence>
<organism evidence="1 2">
    <name type="scientific">Pyrobaculum ferrireducens</name>
    <dbReference type="NCBI Taxonomy" id="1104324"/>
    <lineage>
        <taxon>Archaea</taxon>
        <taxon>Thermoproteota</taxon>
        <taxon>Thermoprotei</taxon>
        <taxon>Thermoproteales</taxon>
        <taxon>Thermoproteaceae</taxon>
        <taxon>Pyrobaculum</taxon>
    </lineage>
</organism>
<proteinExistence type="predicted"/>
<dbReference type="KEGG" id="pyr:P186_0720"/>
<gene>
    <name evidence="1" type="ORF">P186_0720</name>
</gene>
<name>G7VI78_9CREN</name>
<dbReference type="EMBL" id="CP003098">
    <property type="protein sequence ID" value="AET32170.1"/>
    <property type="molecule type" value="Genomic_DNA"/>
</dbReference>
<evidence type="ECO:0000313" key="2">
    <source>
        <dbReference type="Proteomes" id="UP000005867"/>
    </source>
</evidence>
<sequence length="38" mass="4536">MWARSVSRQCGAGQSTLYKIEKIVYLKILKENFIWVFE</sequence>
<dbReference type="BioCyc" id="PSP1104324:GJSN-708-MONOMER"/>
<dbReference type="STRING" id="1104324.P186_0720"/>
<dbReference type="AlphaFoldDB" id="G7VI78"/>
<keyword evidence="2" id="KW-1185">Reference proteome</keyword>
<protein>
    <submittedName>
        <fullName evidence="1">Uncharacterized protein</fullName>
    </submittedName>
</protein>
<reference evidence="1 2" key="1">
    <citation type="journal article" date="2012" name="J. Bacteriol.">
        <title>Complete genome sequence of strain 1860, a crenarchaeon of the genus pyrobaculum able to grow with various electron acceptors.</title>
        <authorList>
            <person name="Mardanov A.V."/>
            <person name="Gumerov V.M."/>
            <person name="Slobodkina G.B."/>
            <person name="Beletsky A.V."/>
            <person name="Bonch-Osmolovskaya E.A."/>
            <person name="Ravin N.V."/>
            <person name="Skryabin K.G."/>
        </authorList>
    </citation>
    <scope>NUCLEOTIDE SEQUENCE [LARGE SCALE GENOMIC DNA]</scope>
    <source>
        <strain evidence="1 2">1860</strain>
    </source>
</reference>
<accession>G7VI78</accession>
<dbReference type="Proteomes" id="UP000005867">
    <property type="component" value="Chromosome"/>
</dbReference>
<dbReference type="HOGENOM" id="CLU_3323128_0_0_2"/>